<sequence>MNVPSDNRIFVETQAYLKLKNVLEDLKYKKGNIIHVIGTPGTGKSANIYQAIDELGLKVYNVECDLKDLSATPQEVFETIIDNTKRSLNVKEKHEAYRRLSDFDAILFADKFHDSHFLKDGVHGFSEWTLKSKRTPYFYLLCIKEYLKYKEKFKNLNIIFQTAWRLKLGDRKYDIFTDIPILSRILAKILGMIFTVVRIEYTPKETIKIVKAHLDVEEERIKKYIEVYGCRPRYILDKLKG</sequence>
<dbReference type="Gene3D" id="3.40.50.300">
    <property type="entry name" value="P-loop containing nucleotide triphosphate hydrolases"/>
    <property type="match status" value="1"/>
</dbReference>
<dbReference type="AlphaFoldDB" id="A0A328PH89"/>
<dbReference type="SUPFAM" id="SSF52540">
    <property type="entry name" value="P-loop containing nucleoside triphosphate hydrolases"/>
    <property type="match status" value="1"/>
</dbReference>
<keyword evidence="2" id="KW-1185">Reference proteome</keyword>
<evidence type="ECO:0000313" key="1">
    <source>
        <dbReference type="EMBL" id="RAO78784.1"/>
    </source>
</evidence>
<gene>
    <name evidence="1" type="ORF">DPC56_06370</name>
</gene>
<dbReference type="InterPro" id="IPR027417">
    <property type="entry name" value="P-loop_NTPase"/>
</dbReference>
<keyword evidence="1" id="KW-0067">ATP-binding</keyword>
<keyword evidence="1" id="KW-0547">Nucleotide-binding</keyword>
<proteinExistence type="predicted"/>
<accession>A0A328PH89</accession>
<evidence type="ECO:0000313" key="2">
    <source>
        <dbReference type="Proteomes" id="UP000249782"/>
    </source>
</evidence>
<comment type="caution">
    <text evidence="1">The sequence shown here is derived from an EMBL/GenBank/DDBJ whole genome shotgun (WGS) entry which is preliminary data.</text>
</comment>
<dbReference type="EMBL" id="QLOE01000008">
    <property type="protein sequence ID" value="RAO78784.1"/>
    <property type="molecule type" value="Genomic_DNA"/>
</dbReference>
<dbReference type="Proteomes" id="UP000249782">
    <property type="component" value="Unassembled WGS sequence"/>
</dbReference>
<reference evidence="1 2" key="1">
    <citation type="submission" date="2018-06" db="EMBL/GenBank/DDBJ databases">
        <title>Draft genome sequence of hyperthermophilic methanogen Methanothermobacter tenebrarum sp. MCM-B 1447.</title>
        <authorList>
            <person name="Pore S.D."/>
            <person name="Dagar S."/>
            <person name="Dhakephalkar P.K."/>
        </authorList>
    </citation>
    <scope>NUCLEOTIDE SEQUENCE [LARGE SCALE GENOMIC DNA]</scope>
    <source>
        <strain evidence="1 2">MCM B 1447</strain>
    </source>
</reference>
<dbReference type="GO" id="GO:0005524">
    <property type="term" value="F:ATP binding"/>
    <property type="evidence" value="ECO:0007669"/>
    <property type="project" value="UniProtKB-KW"/>
</dbReference>
<dbReference type="OrthoDB" id="67618at2157"/>
<name>A0A328PH89_9EURY</name>
<organism evidence="1 2">
    <name type="scientific">Methanothermobacter tenebrarum</name>
    <dbReference type="NCBI Taxonomy" id="680118"/>
    <lineage>
        <taxon>Archaea</taxon>
        <taxon>Methanobacteriati</taxon>
        <taxon>Methanobacteriota</taxon>
        <taxon>Methanomada group</taxon>
        <taxon>Methanobacteria</taxon>
        <taxon>Methanobacteriales</taxon>
        <taxon>Methanobacteriaceae</taxon>
        <taxon>Methanothermobacter</taxon>
    </lineage>
</organism>
<protein>
    <submittedName>
        <fullName evidence="1">ATP-binding protein</fullName>
    </submittedName>
</protein>